<dbReference type="InterPro" id="IPR043133">
    <property type="entry name" value="GTP-CH-I_C/QueF"/>
</dbReference>
<dbReference type="Gene3D" id="3.30.1130.10">
    <property type="match status" value="1"/>
</dbReference>
<dbReference type="GO" id="GO:0046656">
    <property type="term" value="P:folic acid biosynthetic process"/>
    <property type="evidence" value="ECO:0007669"/>
    <property type="project" value="UniProtKB-UniRule"/>
</dbReference>
<comment type="catalytic activity">
    <reaction evidence="1 6">
        <text>7,8-dihydroneopterin = 6-hydroxymethyl-7,8-dihydropterin + glycolaldehyde</text>
        <dbReference type="Rhea" id="RHEA:10540"/>
        <dbReference type="ChEBI" id="CHEBI:17001"/>
        <dbReference type="ChEBI" id="CHEBI:17071"/>
        <dbReference type="ChEBI" id="CHEBI:44841"/>
        <dbReference type="EC" id="4.1.2.25"/>
    </reaction>
</comment>
<dbReference type="AlphaFoldDB" id="A0A1G7EXW7"/>
<evidence type="ECO:0000256" key="6">
    <source>
        <dbReference type="RuleBase" id="RU362079"/>
    </source>
</evidence>
<evidence type="ECO:0000256" key="3">
    <source>
        <dbReference type="ARBA" id="ARBA00005708"/>
    </source>
</evidence>
<evidence type="ECO:0000256" key="4">
    <source>
        <dbReference type="ARBA" id="ARBA00022909"/>
    </source>
</evidence>
<name>A0A1G7EXW7_9PROT</name>
<keyword evidence="9" id="KW-1185">Reference proteome</keyword>
<evidence type="ECO:0000313" key="9">
    <source>
        <dbReference type="Proteomes" id="UP000199412"/>
    </source>
</evidence>
<dbReference type="EMBL" id="FNAP01000010">
    <property type="protein sequence ID" value="SDE68543.1"/>
    <property type="molecule type" value="Genomic_DNA"/>
</dbReference>
<dbReference type="EC" id="4.1.2.25" evidence="6"/>
<evidence type="ECO:0000256" key="5">
    <source>
        <dbReference type="ARBA" id="ARBA00023239"/>
    </source>
</evidence>
<dbReference type="GO" id="GO:0004150">
    <property type="term" value="F:dihydroneopterin aldolase activity"/>
    <property type="evidence" value="ECO:0007669"/>
    <property type="project" value="UniProtKB-UniRule"/>
</dbReference>
<dbReference type="PANTHER" id="PTHR42844">
    <property type="entry name" value="DIHYDRONEOPTERIN ALDOLASE 1-RELATED"/>
    <property type="match status" value="1"/>
</dbReference>
<evidence type="ECO:0000313" key="8">
    <source>
        <dbReference type="EMBL" id="SDE68543.1"/>
    </source>
</evidence>
<gene>
    <name evidence="8" type="ORF">SAMN05421720_11029</name>
</gene>
<dbReference type="NCBIfam" id="TIGR00526">
    <property type="entry name" value="folB_dom"/>
    <property type="match status" value="1"/>
</dbReference>
<comment type="similarity">
    <text evidence="3 6">Belongs to the DHNA family.</text>
</comment>
<organism evidence="8 9">
    <name type="scientific">Rhodospira trueperi</name>
    <dbReference type="NCBI Taxonomy" id="69960"/>
    <lineage>
        <taxon>Bacteria</taxon>
        <taxon>Pseudomonadati</taxon>
        <taxon>Pseudomonadota</taxon>
        <taxon>Alphaproteobacteria</taxon>
        <taxon>Rhodospirillales</taxon>
        <taxon>Rhodospirillaceae</taxon>
        <taxon>Rhodospira</taxon>
    </lineage>
</organism>
<dbReference type="InterPro" id="IPR006156">
    <property type="entry name" value="Dihydroneopterin_aldolase"/>
</dbReference>
<dbReference type="Proteomes" id="UP000199412">
    <property type="component" value="Unassembled WGS sequence"/>
</dbReference>
<dbReference type="RefSeq" id="WP_092787018.1">
    <property type="nucleotide sequence ID" value="NZ_FNAP01000010.1"/>
</dbReference>
<comment type="pathway">
    <text evidence="2 6">Cofactor biosynthesis; tetrahydrofolate biosynthesis; 2-amino-4-hydroxy-6-hydroxymethyl-7,8-dihydropteridine diphosphate from 7,8-dihydroneopterin triphosphate: step 3/4.</text>
</comment>
<sequence>MSPRSNLYPTTPLTPLADAEAGLRHVFVRDLVLPARIGVHAHEKSGPQRIRLNLDLGVREGAAGLGDRLENVVCYEAVLDRVRAIVADGHVNLVETLAERIAQACLEDARVRRAVVRIEKLDVFPEAVSVGVTIERLNPFG</sequence>
<evidence type="ECO:0000259" key="7">
    <source>
        <dbReference type="SMART" id="SM00905"/>
    </source>
</evidence>
<evidence type="ECO:0000256" key="1">
    <source>
        <dbReference type="ARBA" id="ARBA00001353"/>
    </source>
</evidence>
<comment type="function">
    <text evidence="6">Catalyzes the conversion of 7,8-dihydroneopterin to 6-hydroxymethyl-7,8-dihydropterin.</text>
</comment>
<evidence type="ECO:0000256" key="2">
    <source>
        <dbReference type="ARBA" id="ARBA00005013"/>
    </source>
</evidence>
<keyword evidence="4 6" id="KW-0289">Folate biosynthesis</keyword>
<dbReference type="GO" id="GO:0046654">
    <property type="term" value="P:tetrahydrofolate biosynthetic process"/>
    <property type="evidence" value="ECO:0007669"/>
    <property type="project" value="UniProtKB-UniRule"/>
</dbReference>
<reference evidence="8 9" key="1">
    <citation type="submission" date="2016-10" db="EMBL/GenBank/DDBJ databases">
        <authorList>
            <person name="de Groot N.N."/>
        </authorList>
    </citation>
    <scope>NUCLEOTIDE SEQUENCE [LARGE SCALE GENOMIC DNA]</scope>
    <source>
        <strain evidence="8 9">ATCC 700224</strain>
    </source>
</reference>
<dbReference type="Pfam" id="PF02152">
    <property type="entry name" value="FolB"/>
    <property type="match status" value="1"/>
</dbReference>
<dbReference type="SMART" id="SM00905">
    <property type="entry name" value="FolB"/>
    <property type="match status" value="1"/>
</dbReference>
<accession>A0A1G7EXW7</accession>
<dbReference type="STRING" id="69960.SAMN05421720_11029"/>
<keyword evidence="5 6" id="KW-0456">Lyase</keyword>
<dbReference type="UniPathway" id="UPA00077">
    <property type="reaction ID" value="UER00154"/>
</dbReference>
<dbReference type="OrthoDB" id="5297888at2"/>
<dbReference type="InterPro" id="IPR006157">
    <property type="entry name" value="FolB_dom"/>
</dbReference>
<dbReference type="PANTHER" id="PTHR42844:SF1">
    <property type="entry name" value="DIHYDRONEOPTERIN ALDOLASE 1-RELATED"/>
    <property type="match status" value="1"/>
</dbReference>
<feature type="domain" description="Dihydroneopterin aldolase/epimerase" evidence="7">
    <location>
        <begin position="26"/>
        <end position="136"/>
    </location>
</feature>
<dbReference type="GO" id="GO:0005737">
    <property type="term" value="C:cytoplasm"/>
    <property type="evidence" value="ECO:0007669"/>
    <property type="project" value="TreeGrafter"/>
</dbReference>
<dbReference type="SUPFAM" id="SSF55620">
    <property type="entry name" value="Tetrahydrobiopterin biosynthesis enzymes-like"/>
    <property type="match status" value="1"/>
</dbReference>
<protein>
    <recommendedName>
        <fullName evidence="6">7,8-dihydroneopterin aldolase</fullName>
        <ecNumber evidence="6">4.1.2.25</ecNumber>
    </recommendedName>
</protein>
<dbReference type="NCBIfam" id="TIGR00525">
    <property type="entry name" value="folB"/>
    <property type="match status" value="1"/>
</dbReference>
<proteinExistence type="inferred from homology"/>